<dbReference type="REBASE" id="637488">
    <property type="entry name" value="M2.Cfr112ORF1909P"/>
</dbReference>
<organism evidence="1 2">
    <name type="scientific">Citrobacter freundii</name>
    <dbReference type="NCBI Taxonomy" id="546"/>
    <lineage>
        <taxon>Bacteria</taxon>
        <taxon>Pseudomonadati</taxon>
        <taxon>Pseudomonadota</taxon>
        <taxon>Gammaproteobacteria</taxon>
        <taxon>Enterobacterales</taxon>
        <taxon>Enterobacteriaceae</taxon>
        <taxon>Citrobacter</taxon>
        <taxon>Citrobacter freundii complex</taxon>
    </lineage>
</organism>
<name>A0AAD1TUJ0_CITFR</name>
<dbReference type="EMBL" id="OW995941">
    <property type="protein sequence ID" value="CAH6582165.1"/>
    <property type="molecule type" value="Genomic_DNA"/>
</dbReference>
<evidence type="ECO:0000313" key="1">
    <source>
        <dbReference type="EMBL" id="CAH6582165.1"/>
    </source>
</evidence>
<accession>A0AAD1TUJ0</accession>
<dbReference type="AlphaFoldDB" id="A0AAD1TUJ0"/>
<proteinExistence type="predicted"/>
<sequence>MSHPPICADSLKFTSLPGLVFGHMPCAALDGRTPDQSGQVLARVSLSARQARERDLLTSGTYGPPCIGWLGSAILSLSLASNLQALTQMTGSTLYKQTWKQWDMPSGRVRFRLRASAHRTSVTELTGWPTPTASNTKNAYQDAQKVIARRLAGRQSNLQDFACLAGWPTPAARDHKGGYQGGRMRNGKLSTDTLDVVAQIAGPARLTVSGDLLTGCSARMKSGGQLNPNLSRWLMGLPPEWDVFAPTETPSTLKRQQRS</sequence>
<reference evidence="1" key="1">
    <citation type="submission" date="2022-05" db="EMBL/GenBank/DDBJ databases">
        <authorList>
            <person name="Alioto T."/>
            <person name="Alioto T."/>
            <person name="Gomez Garrido J."/>
        </authorList>
    </citation>
    <scope>NUCLEOTIDE SEQUENCE</scope>
    <source>
        <strain evidence="1">112</strain>
    </source>
</reference>
<gene>
    <name evidence="1" type="ORF">AI2935V1_1911</name>
</gene>
<protein>
    <submittedName>
        <fullName evidence="1">Uncharacterized protein</fullName>
    </submittedName>
</protein>
<evidence type="ECO:0000313" key="2">
    <source>
        <dbReference type="Proteomes" id="UP000789647"/>
    </source>
</evidence>
<dbReference type="Proteomes" id="UP000789647">
    <property type="component" value="Chromosome"/>
</dbReference>